<evidence type="ECO:0008006" key="3">
    <source>
        <dbReference type="Google" id="ProtNLM"/>
    </source>
</evidence>
<sequence>MGVAVDEYTTSPQLRRDGEKRTIQVRKMTQHGELVTRYKVLRRAGMALNNKLVENLPPNVFDEGGRALGLLKKKVLVLDTEDESSVLMDYCLFDVRHNGVNTIARYLEASPPVPGSDESIIAESLRHARYSLFAIEAIERGVGVHARDLLRGDLLFVVDIGLSSTAITGFVMATRIIAPEVIAITTGASLPVGVLSSPACVKLLNGAKAFAGNTAFDQLSPDKMSRLSTSIIRECLRNGAAERVAYVEPGHGLPRGRGYGEPLAGRAPAALLPGSDAGRNDPCPCGSGKKFKRCHGAQG</sequence>
<proteinExistence type="predicted"/>
<accession>A0A225D8I3</accession>
<dbReference type="Pfam" id="PF02810">
    <property type="entry name" value="SEC-C"/>
    <property type="match status" value="1"/>
</dbReference>
<dbReference type="Pfam" id="PF25948">
    <property type="entry name" value="DUF7986"/>
    <property type="match status" value="1"/>
</dbReference>
<reference evidence="2" key="1">
    <citation type="submission" date="2017-06" db="EMBL/GenBank/DDBJ databases">
        <title>Genome analysis of Fimbriiglobus ruber SP5, the first member of the order Planctomycetales with confirmed chitinolytic capability.</title>
        <authorList>
            <person name="Ravin N.V."/>
            <person name="Rakitin A.L."/>
            <person name="Ivanova A.A."/>
            <person name="Beletsky A.V."/>
            <person name="Kulichevskaya I.S."/>
            <person name="Mardanov A.V."/>
            <person name="Dedysh S.N."/>
        </authorList>
    </citation>
    <scope>NUCLEOTIDE SEQUENCE [LARGE SCALE GENOMIC DNA]</scope>
    <source>
        <strain evidence="2">SP5</strain>
    </source>
</reference>
<protein>
    <recommendedName>
        <fullName evidence="3">Protein export cytoplasm protein SecA ATPase RNA helicase</fullName>
    </recommendedName>
</protein>
<gene>
    <name evidence="1" type="ORF">FRUB_09680</name>
</gene>
<dbReference type="AlphaFoldDB" id="A0A225D8I3"/>
<dbReference type="Proteomes" id="UP000214646">
    <property type="component" value="Unassembled WGS sequence"/>
</dbReference>
<keyword evidence="2" id="KW-1185">Reference proteome</keyword>
<dbReference type="InterPro" id="IPR004027">
    <property type="entry name" value="SEC_C_motif"/>
</dbReference>
<dbReference type="EMBL" id="NIDE01000019">
    <property type="protein sequence ID" value="OWK34838.1"/>
    <property type="molecule type" value="Genomic_DNA"/>
</dbReference>
<evidence type="ECO:0000313" key="1">
    <source>
        <dbReference type="EMBL" id="OWK34838.1"/>
    </source>
</evidence>
<organism evidence="1 2">
    <name type="scientific">Fimbriiglobus ruber</name>
    <dbReference type="NCBI Taxonomy" id="1908690"/>
    <lineage>
        <taxon>Bacteria</taxon>
        <taxon>Pseudomonadati</taxon>
        <taxon>Planctomycetota</taxon>
        <taxon>Planctomycetia</taxon>
        <taxon>Gemmatales</taxon>
        <taxon>Gemmataceae</taxon>
        <taxon>Fimbriiglobus</taxon>
    </lineage>
</organism>
<evidence type="ECO:0000313" key="2">
    <source>
        <dbReference type="Proteomes" id="UP000214646"/>
    </source>
</evidence>
<comment type="caution">
    <text evidence="1">The sequence shown here is derived from an EMBL/GenBank/DDBJ whole genome shotgun (WGS) entry which is preliminary data.</text>
</comment>
<dbReference type="SUPFAM" id="SSF103642">
    <property type="entry name" value="Sec-C motif"/>
    <property type="match status" value="1"/>
</dbReference>
<dbReference type="InterPro" id="IPR058292">
    <property type="entry name" value="DUF7986"/>
</dbReference>
<name>A0A225D8I3_9BACT</name>
<dbReference type="Gene3D" id="3.10.450.50">
    <property type="match status" value="1"/>
</dbReference>